<geneLocation type="plasmid" evidence="8">
    <name>1P</name>
</geneLocation>
<dbReference type="PANTHER" id="PTHR21266:SF57">
    <property type="entry name" value="3-CHLOROBENZOATE-3,4-DIOXYGENASE"/>
    <property type="match status" value="1"/>
</dbReference>
<dbReference type="InterPro" id="IPR036922">
    <property type="entry name" value="Rieske_2Fe-2S_sf"/>
</dbReference>
<dbReference type="PROSITE" id="PS51296">
    <property type="entry name" value="RIESKE"/>
    <property type="match status" value="1"/>
</dbReference>
<keyword evidence="1" id="KW-0001">2Fe-2S</keyword>
<name>A0A0U5F7L1_9PROT</name>
<keyword evidence="5" id="KW-0411">Iron-sulfur</keyword>
<dbReference type="SUPFAM" id="SSF50022">
    <property type="entry name" value="ISP domain"/>
    <property type="match status" value="1"/>
</dbReference>
<dbReference type="GO" id="GO:0051537">
    <property type="term" value="F:2 iron, 2 sulfur cluster binding"/>
    <property type="evidence" value="ECO:0007669"/>
    <property type="project" value="UniProtKB-KW"/>
</dbReference>
<evidence type="ECO:0000256" key="2">
    <source>
        <dbReference type="ARBA" id="ARBA00022723"/>
    </source>
</evidence>
<dbReference type="Gene3D" id="2.102.10.10">
    <property type="entry name" value="Rieske [2Fe-2S] iron-sulphur domain"/>
    <property type="match status" value="1"/>
</dbReference>
<dbReference type="EMBL" id="LN609303">
    <property type="protein sequence ID" value="CEF57421.1"/>
    <property type="molecule type" value="Genomic_DNA"/>
</dbReference>
<evidence type="ECO:0000256" key="3">
    <source>
        <dbReference type="ARBA" id="ARBA00023002"/>
    </source>
</evidence>
<protein>
    <submittedName>
        <fullName evidence="7">Vanillate monooxygenase</fullName>
        <ecNumber evidence="7">1.14.13.82</ecNumber>
    </submittedName>
</protein>
<evidence type="ECO:0000313" key="7">
    <source>
        <dbReference type="EMBL" id="CEF57421.1"/>
    </source>
</evidence>
<keyword evidence="7" id="KW-0503">Monooxygenase</keyword>
<feature type="domain" description="Rieske" evidence="6">
    <location>
        <begin position="47"/>
        <end position="149"/>
    </location>
</feature>
<dbReference type="PANTHER" id="PTHR21266">
    <property type="entry name" value="IRON-SULFUR DOMAIN CONTAINING PROTEIN"/>
    <property type="match status" value="1"/>
</dbReference>
<proteinExistence type="predicted"/>
<organism evidence="7 8">
    <name type="scientific">Acetobacter ghanensis</name>
    <dbReference type="NCBI Taxonomy" id="431306"/>
    <lineage>
        <taxon>Bacteria</taxon>
        <taxon>Pseudomonadati</taxon>
        <taxon>Pseudomonadota</taxon>
        <taxon>Alphaproteobacteria</taxon>
        <taxon>Acetobacterales</taxon>
        <taxon>Acetobacteraceae</taxon>
        <taxon>Acetobacter</taxon>
    </lineage>
</organism>
<accession>A0A0U5F7L1</accession>
<evidence type="ECO:0000313" key="8">
    <source>
        <dbReference type="Proteomes" id="UP000068250"/>
    </source>
</evidence>
<evidence type="ECO:0000259" key="6">
    <source>
        <dbReference type="PROSITE" id="PS51296"/>
    </source>
</evidence>
<keyword evidence="3 7" id="KW-0560">Oxidoreductase</keyword>
<dbReference type="PATRIC" id="fig|431306.5.peg.2853"/>
<dbReference type="InterPro" id="IPR017941">
    <property type="entry name" value="Rieske_2Fe-2S"/>
</dbReference>
<dbReference type="AlphaFoldDB" id="A0A0U5F7L1"/>
<dbReference type="InterPro" id="IPR050584">
    <property type="entry name" value="Cholesterol_7-desaturase"/>
</dbReference>
<dbReference type="EC" id="1.14.13.82" evidence="7"/>
<dbReference type="Pfam" id="PF00355">
    <property type="entry name" value="Rieske"/>
    <property type="match status" value="1"/>
</dbReference>
<dbReference type="PROSITE" id="PS00570">
    <property type="entry name" value="RING_HYDROXYL_ALPHA"/>
    <property type="match status" value="1"/>
</dbReference>
<gene>
    <name evidence="7" type="primary">vanA</name>
    <name evidence="7" type="ORF">AGA_1P116</name>
</gene>
<evidence type="ECO:0000256" key="5">
    <source>
        <dbReference type="ARBA" id="ARBA00023014"/>
    </source>
</evidence>
<sequence length="189" mass="21076">MSHAALGETRAVTLATCQSDAVTHSRMTRPRVCTYPHGNWEILAKKWFPVARAIDIEDKPVATKLLDVKLVVYRTAQGIHVARDLCPHRGVPLSKGWVEGDEIICVYHGLRYGTDGRCNRIPAQPSVVPGERFRATTFPVVEQYGLVWTCLDSDDGRADIPAFPQWTNESFQPILCPPRFNGCGAWTTD</sequence>
<evidence type="ECO:0000256" key="4">
    <source>
        <dbReference type="ARBA" id="ARBA00023004"/>
    </source>
</evidence>
<dbReference type="InterPro" id="IPR015881">
    <property type="entry name" value="ARHD_Rieske_2Fe_2S"/>
</dbReference>
<dbReference type="GO" id="GO:0018489">
    <property type="term" value="F:vanillate monooxygenase activity"/>
    <property type="evidence" value="ECO:0007669"/>
    <property type="project" value="UniProtKB-EC"/>
</dbReference>
<evidence type="ECO:0000256" key="1">
    <source>
        <dbReference type="ARBA" id="ARBA00022714"/>
    </source>
</evidence>
<keyword evidence="4" id="KW-0408">Iron</keyword>
<keyword evidence="2" id="KW-0479">Metal-binding</keyword>
<dbReference type="Proteomes" id="UP000068250">
    <property type="component" value="Plasmid 1P"/>
</dbReference>
<reference evidence="8" key="1">
    <citation type="submission" date="2014-09" db="EMBL/GenBank/DDBJ databases">
        <authorList>
            <person name="Illeghems K.G."/>
        </authorList>
    </citation>
    <scope>NUCLEOTIDE SEQUENCE [LARGE SCALE GENOMIC DNA]</scope>
    <source>
        <strain evidence="8">LMG 23848T</strain>
        <plasmid evidence="8">1P</plasmid>
    </source>
</reference>
<dbReference type="GO" id="GO:0005506">
    <property type="term" value="F:iron ion binding"/>
    <property type="evidence" value="ECO:0007669"/>
    <property type="project" value="InterPro"/>
</dbReference>